<proteinExistence type="inferred from homology"/>
<dbReference type="InterPro" id="IPR036942">
    <property type="entry name" value="Beta-barrel_TonB_sf"/>
</dbReference>
<evidence type="ECO:0000256" key="3">
    <source>
        <dbReference type="ARBA" id="ARBA00022452"/>
    </source>
</evidence>
<evidence type="ECO:0000256" key="4">
    <source>
        <dbReference type="ARBA" id="ARBA00022496"/>
    </source>
</evidence>
<evidence type="ECO:0000313" key="16">
    <source>
        <dbReference type="EMBL" id="PYF75910.1"/>
    </source>
</evidence>
<dbReference type="EMBL" id="QKLU01000002">
    <property type="protein sequence ID" value="PYF75910.1"/>
    <property type="molecule type" value="Genomic_DNA"/>
</dbReference>
<evidence type="ECO:0000256" key="2">
    <source>
        <dbReference type="ARBA" id="ARBA00022448"/>
    </source>
</evidence>
<comment type="caution">
    <text evidence="16">The sequence shown here is derived from an EMBL/GenBank/DDBJ whole genome shotgun (WGS) entry which is preliminary data.</text>
</comment>
<dbReference type="PROSITE" id="PS52016">
    <property type="entry name" value="TONB_DEPENDENT_REC_3"/>
    <property type="match status" value="1"/>
</dbReference>
<dbReference type="Gene3D" id="2.170.130.10">
    <property type="entry name" value="TonB-dependent receptor, plug domain"/>
    <property type="match status" value="1"/>
</dbReference>
<dbReference type="GO" id="GO:0015344">
    <property type="term" value="F:siderophore uptake transmembrane transporter activity"/>
    <property type="evidence" value="ECO:0007669"/>
    <property type="project" value="TreeGrafter"/>
</dbReference>
<keyword evidence="6" id="KW-0732">Signal</keyword>
<comment type="similarity">
    <text evidence="12 13">Belongs to the TonB-dependent receptor family.</text>
</comment>
<gene>
    <name evidence="16" type="ORF">B0O44_102465</name>
</gene>
<keyword evidence="9 13" id="KW-0798">TonB box</keyword>
<dbReference type="OrthoDB" id="9761152at2"/>
<dbReference type="InterPro" id="IPR008969">
    <property type="entry name" value="CarboxyPept-like_regulatory"/>
</dbReference>
<keyword evidence="11 12" id="KW-0998">Cell outer membrane</keyword>
<evidence type="ECO:0000256" key="6">
    <source>
        <dbReference type="ARBA" id="ARBA00022729"/>
    </source>
</evidence>
<dbReference type="Proteomes" id="UP000248198">
    <property type="component" value="Unassembled WGS sequence"/>
</dbReference>
<dbReference type="InterPro" id="IPR012910">
    <property type="entry name" value="Plug_dom"/>
</dbReference>
<evidence type="ECO:0000259" key="15">
    <source>
        <dbReference type="Pfam" id="PF07715"/>
    </source>
</evidence>
<dbReference type="SUPFAM" id="SSF49464">
    <property type="entry name" value="Carboxypeptidase regulatory domain-like"/>
    <property type="match status" value="1"/>
</dbReference>
<dbReference type="Pfam" id="PF13715">
    <property type="entry name" value="CarbopepD_reg_2"/>
    <property type="match status" value="1"/>
</dbReference>
<evidence type="ECO:0000256" key="1">
    <source>
        <dbReference type="ARBA" id="ARBA00004571"/>
    </source>
</evidence>
<dbReference type="Gene3D" id="2.60.40.1120">
    <property type="entry name" value="Carboxypeptidase-like, regulatory domain"/>
    <property type="match status" value="1"/>
</dbReference>
<evidence type="ECO:0000259" key="14">
    <source>
        <dbReference type="Pfam" id="PF00593"/>
    </source>
</evidence>
<organism evidence="16 17">
    <name type="scientific">Pedobacter nutrimenti</name>
    <dbReference type="NCBI Taxonomy" id="1241337"/>
    <lineage>
        <taxon>Bacteria</taxon>
        <taxon>Pseudomonadati</taxon>
        <taxon>Bacteroidota</taxon>
        <taxon>Sphingobacteriia</taxon>
        <taxon>Sphingobacteriales</taxon>
        <taxon>Sphingobacteriaceae</taxon>
        <taxon>Pedobacter</taxon>
    </lineage>
</organism>
<accession>A0A318UKA0</accession>
<dbReference type="InterPro" id="IPR000531">
    <property type="entry name" value="Beta-barrel_TonB"/>
</dbReference>
<keyword evidence="16" id="KW-0675">Receptor</keyword>
<protein>
    <submittedName>
        <fullName evidence="16">Iron complex outermembrane receptor protein</fullName>
    </submittedName>
</protein>
<keyword evidence="5 12" id="KW-0812">Transmembrane</keyword>
<evidence type="ECO:0000256" key="5">
    <source>
        <dbReference type="ARBA" id="ARBA00022692"/>
    </source>
</evidence>
<keyword evidence="10 12" id="KW-0472">Membrane</keyword>
<evidence type="ECO:0000256" key="13">
    <source>
        <dbReference type="RuleBase" id="RU003357"/>
    </source>
</evidence>
<reference evidence="16 17" key="1">
    <citation type="submission" date="2018-06" db="EMBL/GenBank/DDBJ databases">
        <title>Genomic Encyclopedia of Archaeal and Bacterial Type Strains, Phase II (KMG-II): from individual species to whole genera.</title>
        <authorList>
            <person name="Goeker M."/>
        </authorList>
    </citation>
    <scope>NUCLEOTIDE SEQUENCE [LARGE SCALE GENOMIC DNA]</scope>
    <source>
        <strain evidence="16 17">DSM 27372</strain>
    </source>
</reference>
<keyword evidence="4" id="KW-0410">Iron transport</keyword>
<dbReference type="PANTHER" id="PTHR32552:SF68">
    <property type="entry name" value="FERRICHROME OUTER MEMBRANE TRANSPORTER_PHAGE RECEPTOR"/>
    <property type="match status" value="1"/>
</dbReference>
<dbReference type="AlphaFoldDB" id="A0A318UKA0"/>
<dbReference type="SUPFAM" id="SSF56935">
    <property type="entry name" value="Porins"/>
    <property type="match status" value="1"/>
</dbReference>
<evidence type="ECO:0000256" key="8">
    <source>
        <dbReference type="ARBA" id="ARBA00023065"/>
    </source>
</evidence>
<dbReference type="InterPro" id="IPR039426">
    <property type="entry name" value="TonB-dep_rcpt-like"/>
</dbReference>
<evidence type="ECO:0000256" key="11">
    <source>
        <dbReference type="ARBA" id="ARBA00023237"/>
    </source>
</evidence>
<dbReference type="PANTHER" id="PTHR32552">
    <property type="entry name" value="FERRICHROME IRON RECEPTOR-RELATED"/>
    <property type="match status" value="1"/>
</dbReference>
<evidence type="ECO:0000256" key="9">
    <source>
        <dbReference type="ARBA" id="ARBA00023077"/>
    </source>
</evidence>
<feature type="domain" description="TonB-dependent receptor plug" evidence="15">
    <location>
        <begin position="112"/>
        <end position="217"/>
    </location>
</feature>
<keyword evidence="3 12" id="KW-1134">Transmembrane beta strand</keyword>
<sequence length="813" mass="90977">MAAFAVLLFPLCSKAQFNLSGNITENQKPLPGASIRLKGLNMGTTANQQGAYELKNIKAGKYTLVISFIGYQSTEKTFQLSADQRLDFNLQQSSFLADEVIVRSTRAGEKSATTYKNLDKEAIQEANFGQDLPFILNNTPGVVVTSDAGAGVGYTGIRIRGSDATRVNVTLNGIPYNDSESQGTFWVNMPDFASSVDNIQIQRGVGTSTNGAGAFGGSLNVQTSAPAKLAYAELNNSFGSFNTLKNTVKVGTGLIDNKWSFDGRLSRIKSDGFIDRAASNLKSFFLSGAYQGKKDLLRLNVFGGSEKTYQAWNGVPESRLNGDVEGMKAYIARNYLSDADAANLLNSSSRTYNSFTYKDQTDNYWQNHYQLLYARQFNDKFSFNGALHYTEGKGYYEEFKTGQKFANYGLDSVNVNGAWLKKTDLIRRRWLDNKFYGLTYNFTYQPQSNLNFTLGGAYNKYDGKHFGEIIWAQYASNGKYGDHYYDNTGKKSDFNVFGKVLYSPLENLSLFADLQYRRLDYSILGTEKNLNFLNITDQLNFFNPKIGLTYFISTESNVYASFSVANKEPNRDDYVNAVNGTFPKSERLNDFEAGYRIKTGKLTAGLNAYGMFYKDQLVLTGALNDVGESIRQNVPKSYRLGIELDASYLISRQFALNANAALSRNKIKNYLDYVYEYNDNGDITRTVTTNYAAPDISFSPAAVLFAELVYKPISGFAIGFQNKYVSKQYMDNTQNESRKLKGYFVSNLRTAYDFTALGIKNINLGLLVNNIFNRKYESNGYTYSSMYQGTTTTENFYFPQAGTNFLLSLSLKF</sequence>
<evidence type="ECO:0000256" key="10">
    <source>
        <dbReference type="ARBA" id="ARBA00023136"/>
    </source>
</evidence>
<dbReference type="InterPro" id="IPR037066">
    <property type="entry name" value="Plug_dom_sf"/>
</dbReference>
<keyword evidence="2 12" id="KW-0813">Transport</keyword>
<dbReference type="Gene3D" id="2.40.170.20">
    <property type="entry name" value="TonB-dependent receptor, beta-barrel domain"/>
    <property type="match status" value="1"/>
</dbReference>
<dbReference type="GO" id="GO:0009279">
    <property type="term" value="C:cell outer membrane"/>
    <property type="evidence" value="ECO:0007669"/>
    <property type="project" value="UniProtKB-SubCell"/>
</dbReference>
<dbReference type="Pfam" id="PF07715">
    <property type="entry name" value="Plug"/>
    <property type="match status" value="1"/>
</dbReference>
<keyword evidence="17" id="KW-1185">Reference proteome</keyword>
<keyword evidence="7" id="KW-0408">Iron</keyword>
<dbReference type="Pfam" id="PF00593">
    <property type="entry name" value="TonB_dep_Rec_b-barrel"/>
    <property type="match status" value="1"/>
</dbReference>
<name>A0A318UKA0_9SPHI</name>
<evidence type="ECO:0000313" key="17">
    <source>
        <dbReference type="Proteomes" id="UP000248198"/>
    </source>
</evidence>
<evidence type="ECO:0000256" key="12">
    <source>
        <dbReference type="PROSITE-ProRule" id="PRU01360"/>
    </source>
</evidence>
<keyword evidence="8" id="KW-0406">Ion transport</keyword>
<feature type="domain" description="TonB-dependent receptor-like beta-barrel" evidence="14">
    <location>
        <begin position="332"/>
        <end position="771"/>
    </location>
</feature>
<evidence type="ECO:0000256" key="7">
    <source>
        <dbReference type="ARBA" id="ARBA00023004"/>
    </source>
</evidence>
<comment type="subcellular location">
    <subcellularLocation>
        <location evidence="1 12">Cell outer membrane</location>
        <topology evidence="1 12">Multi-pass membrane protein</topology>
    </subcellularLocation>
</comment>